<dbReference type="PANTHER" id="PTHR43562">
    <property type="entry name" value="NAPA-TYPE SODIUM/HYDROGEN ANTIPORTER"/>
    <property type="match status" value="1"/>
</dbReference>
<protein>
    <submittedName>
        <fullName evidence="13">Sodium hydrogen exchanger</fullName>
    </submittedName>
</protein>
<dbReference type="GO" id="GO:0008324">
    <property type="term" value="F:monoatomic cation transmembrane transporter activity"/>
    <property type="evidence" value="ECO:0007669"/>
    <property type="project" value="InterPro"/>
</dbReference>
<keyword evidence="8" id="KW-0406">Ion transport</keyword>
<feature type="transmembrane region" description="Helical" evidence="11">
    <location>
        <begin position="144"/>
        <end position="167"/>
    </location>
</feature>
<feature type="domain" description="Cation/H+ exchanger transmembrane" evidence="12">
    <location>
        <begin position="14"/>
        <end position="380"/>
    </location>
</feature>
<evidence type="ECO:0000313" key="13">
    <source>
        <dbReference type="EMBL" id="KRM61572.1"/>
    </source>
</evidence>
<evidence type="ECO:0000256" key="3">
    <source>
        <dbReference type="ARBA" id="ARBA00022448"/>
    </source>
</evidence>
<evidence type="ECO:0000259" key="12">
    <source>
        <dbReference type="Pfam" id="PF00999"/>
    </source>
</evidence>
<keyword evidence="7" id="KW-0915">Sodium</keyword>
<comment type="caution">
    <text evidence="13">The sequence shown here is derived from an EMBL/GenBank/DDBJ whole genome shotgun (WGS) entry which is preliminary data.</text>
</comment>
<evidence type="ECO:0000256" key="1">
    <source>
        <dbReference type="ARBA" id="ARBA00004141"/>
    </source>
</evidence>
<gene>
    <name evidence="13" type="ORF">FC26_GL001647</name>
</gene>
<evidence type="ECO:0000256" key="10">
    <source>
        <dbReference type="ARBA" id="ARBA00023201"/>
    </source>
</evidence>
<evidence type="ECO:0000256" key="6">
    <source>
        <dbReference type="ARBA" id="ARBA00022989"/>
    </source>
</evidence>
<keyword evidence="10" id="KW-0739">Sodium transport</keyword>
<dbReference type="EMBL" id="AYYY01000025">
    <property type="protein sequence ID" value="KRM61572.1"/>
    <property type="molecule type" value="Genomic_DNA"/>
</dbReference>
<proteinExistence type="inferred from homology"/>
<keyword evidence="9 11" id="KW-0472">Membrane</keyword>
<evidence type="ECO:0000256" key="11">
    <source>
        <dbReference type="SAM" id="Phobius"/>
    </source>
</evidence>
<dbReference type="OrthoDB" id="9793589at2"/>
<dbReference type="GO" id="GO:0015297">
    <property type="term" value="F:antiporter activity"/>
    <property type="evidence" value="ECO:0007669"/>
    <property type="project" value="UniProtKB-KW"/>
</dbReference>
<evidence type="ECO:0000256" key="4">
    <source>
        <dbReference type="ARBA" id="ARBA00022449"/>
    </source>
</evidence>
<dbReference type="NCBIfam" id="TIGR00932">
    <property type="entry name" value="2a37"/>
    <property type="match status" value="1"/>
</dbReference>
<evidence type="ECO:0000256" key="2">
    <source>
        <dbReference type="ARBA" id="ARBA00005551"/>
    </source>
</evidence>
<keyword evidence="6 11" id="KW-1133">Transmembrane helix</keyword>
<dbReference type="AlphaFoldDB" id="A0A0R2A7U0"/>
<dbReference type="PANTHER" id="PTHR43562:SF3">
    <property type="entry name" value="SODIUM ION_PROTON EXCHANGER (EUROFUNG)"/>
    <property type="match status" value="1"/>
</dbReference>
<comment type="subcellular location">
    <subcellularLocation>
        <location evidence="1">Membrane</location>
        <topology evidence="1">Multi-pass membrane protein</topology>
    </subcellularLocation>
</comment>
<organism evidence="13 14">
    <name type="scientific">Paucilactobacillus vaccinostercus DSM 20634</name>
    <dbReference type="NCBI Taxonomy" id="1423813"/>
    <lineage>
        <taxon>Bacteria</taxon>
        <taxon>Bacillati</taxon>
        <taxon>Bacillota</taxon>
        <taxon>Bacilli</taxon>
        <taxon>Lactobacillales</taxon>
        <taxon>Lactobacillaceae</taxon>
        <taxon>Paucilactobacillus</taxon>
    </lineage>
</organism>
<dbReference type="Proteomes" id="UP000051733">
    <property type="component" value="Unassembled WGS sequence"/>
</dbReference>
<name>A0A0R2A7U0_9LACO</name>
<accession>A0A0R2A7U0</accession>
<comment type="similarity">
    <text evidence="2">Belongs to the monovalent cation:proton antiporter 2 (CPA2) transporter (TC 2.A.37) family.</text>
</comment>
<feature type="transmembrane region" description="Helical" evidence="11">
    <location>
        <begin position="237"/>
        <end position="255"/>
    </location>
</feature>
<evidence type="ECO:0000256" key="8">
    <source>
        <dbReference type="ARBA" id="ARBA00023065"/>
    </source>
</evidence>
<evidence type="ECO:0000256" key="5">
    <source>
        <dbReference type="ARBA" id="ARBA00022692"/>
    </source>
</evidence>
<evidence type="ECO:0000313" key="14">
    <source>
        <dbReference type="Proteomes" id="UP000051733"/>
    </source>
</evidence>
<dbReference type="GO" id="GO:1902600">
    <property type="term" value="P:proton transmembrane transport"/>
    <property type="evidence" value="ECO:0007669"/>
    <property type="project" value="InterPro"/>
</dbReference>
<dbReference type="GO" id="GO:0016020">
    <property type="term" value="C:membrane"/>
    <property type="evidence" value="ECO:0007669"/>
    <property type="project" value="UniProtKB-SubCell"/>
</dbReference>
<dbReference type="InterPro" id="IPR038770">
    <property type="entry name" value="Na+/solute_symporter_sf"/>
</dbReference>
<sequence>MTELGIIAMLLICTAVVGTLAQRIQVPAVIGQILVGVLFGPAVLNLVHPTEIISFIAEIGVIILMFMAGLESDLQLLRRYLTPSLSVAVCGVVVPMVVFMLAGKIAHLSTEHAAFLAITFAATSVSITVEVLQEMKRLNGKEGTTILGAAVVDDILAVLILSVFVTLTHDGGSGHQLPLQWSLLIQLIYFVAVYLFVKWLAPWVMRLGNLMKVNSAPTVLSISICLAMAYVADLVGLSAVVGAFFAGIAIGQTGVSREIENTVTPIGYAFFIPIFFVSIGLEMTFASLKDQWILIVVLTILAVVTKLYGGAIGAKLTGFSWHSGLAVGAGMISRGEMALIIAQIGLSAKILTGNQYSDMVIVIVLSTLIAPLMLKHYFKKVE</sequence>
<dbReference type="InterPro" id="IPR004771">
    <property type="entry name" value="K/H_exchanger"/>
</dbReference>
<dbReference type="Gene3D" id="1.20.1530.20">
    <property type="match status" value="1"/>
</dbReference>
<dbReference type="Pfam" id="PF00999">
    <property type="entry name" value="Na_H_Exchanger"/>
    <property type="match status" value="1"/>
</dbReference>
<feature type="transmembrane region" description="Helical" evidence="11">
    <location>
        <begin position="292"/>
        <end position="312"/>
    </location>
</feature>
<evidence type="ECO:0000256" key="7">
    <source>
        <dbReference type="ARBA" id="ARBA00023053"/>
    </source>
</evidence>
<feature type="transmembrane region" description="Helical" evidence="11">
    <location>
        <begin position="179"/>
        <end position="201"/>
    </location>
</feature>
<keyword evidence="3" id="KW-0813">Transport</keyword>
<feature type="transmembrane region" description="Helical" evidence="11">
    <location>
        <begin position="356"/>
        <end position="374"/>
    </location>
</feature>
<keyword evidence="4" id="KW-0050">Antiport</keyword>
<feature type="transmembrane region" description="Helical" evidence="11">
    <location>
        <begin position="267"/>
        <end position="286"/>
    </location>
</feature>
<dbReference type="RefSeq" id="WP_057778841.1">
    <property type="nucleotide sequence ID" value="NZ_AYYY01000025.1"/>
</dbReference>
<feature type="transmembrane region" description="Helical" evidence="11">
    <location>
        <begin position="113"/>
        <end position="132"/>
    </location>
</feature>
<feature type="transmembrane region" description="Helical" evidence="11">
    <location>
        <begin position="47"/>
        <end position="68"/>
    </location>
</feature>
<keyword evidence="14" id="KW-1185">Reference proteome</keyword>
<evidence type="ECO:0000256" key="9">
    <source>
        <dbReference type="ARBA" id="ARBA00023136"/>
    </source>
</evidence>
<reference evidence="13 14" key="1">
    <citation type="journal article" date="2015" name="Genome Announc.">
        <title>Expanding the biotechnology potential of lactobacilli through comparative genomics of 213 strains and associated genera.</title>
        <authorList>
            <person name="Sun Z."/>
            <person name="Harris H.M."/>
            <person name="McCann A."/>
            <person name="Guo C."/>
            <person name="Argimon S."/>
            <person name="Zhang W."/>
            <person name="Yang X."/>
            <person name="Jeffery I.B."/>
            <person name="Cooney J.C."/>
            <person name="Kagawa T.F."/>
            <person name="Liu W."/>
            <person name="Song Y."/>
            <person name="Salvetti E."/>
            <person name="Wrobel A."/>
            <person name="Rasinkangas P."/>
            <person name="Parkhill J."/>
            <person name="Rea M.C."/>
            <person name="O'Sullivan O."/>
            <person name="Ritari J."/>
            <person name="Douillard F.P."/>
            <person name="Paul Ross R."/>
            <person name="Yang R."/>
            <person name="Briner A.E."/>
            <person name="Felis G.E."/>
            <person name="de Vos W.M."/>
            <person name="Barrangou R."/>
            <person name="Klaenhammer T.R."/>
            <person name="Caufield P.W."/>
            <person name="Cui Y."/>
            <person name="Zhang H."/>
            <person name="O'Toole P.W."/>
        </authorList>
    </citation>
    <scope>NUCLEOTIDE SEQUENCE [LARGE SCALE GENOMIC DNA]</scope>
    <source>
        <strain evidence="13 14">DSM 20634</strain>
    </source>
</reference>
<keyword evidence="5 11" id="KW-0812">Transmembrane</keyword>
<feature type="transmembrane region" description="Helical" evidence="11">
    <location>
        <begin position="80"/>
        <end position="101"/>
    </location>
</feature>
<dbReference type="PATRIC" id="fig|1423813.3.peg.1674"/>
<dbReference type="STRING" id="1423813.FC26_GL001647"/>
<dbReference type="InterPro" id="IPR006153">
    <property type="entry name" value="Cation/H_exchanger_TM"/>
</dbReference>
<dbReference type="GO" id="GO:0006814">
    <property type="term" value="P:sodium ion transport"/>
    <property type="evidence" value="ECO:0007669"/>
    <property type="project" value="UniProtKB-KW"/>
</dbReference>